<organism evidence="14 15">
    <name type="scientific">Pelistega suis</name>
    <dbReference type="NCBI Taxonomy" id="1631957"/>
    <lineage>
        <taxon>Bacteria</taxon>
        <taxon>Pseudomonadati</taxon>
        <taxon>Pseudomonadota</taxon>
        <taxon>Betaproteobacteria</taxon>
        <taxon>Burkholderiales</taxon>
        <taxon>Alcaligenaceae</taxon>
        <taxon>Pelistega</taxon>
    </lineage>
</organism>
<dbReference type="InterPro" id="IPR027417">
    <property type="entry name" value="P-loop_NTPase"/>
</dbReference>
<keyword evidence="7 12" id="KW-0418">Kinase</keyword>
<dbReference type="GO" id="GO:0005829">
    <property type="term" value="C:cytosol"/>
    <property type="evidence" value="ECO:0007669"/>
    <property type="project" value="TreeGrafter"/>
</dbReference>
<evidence type="ECO:0000313" key="14">
    <source>
        <dbReference type="EMBL" id="NOL51440.1"/>
    </source>
</evidence>
<evidence type="ECO:0000256" key="9">
    <source>
        <dbReference type="ARBA" id="ARBA00029962"/>
    </source>
</evidence>
<proteinExistence type="inferred from homology"/>
<evidence type="ECO:0000313" key="15">
    <source>
        <dbReference type="Proteomes" id="UP000537862"/>
    </source>
</evidence>
<dbReference type="InterPro" id="IPR018094">
    <property type="entry name" value="Thymidylate_kinase"/>
</dbReference>
<dbReference type="PROSITE" id="PS01331">
    <property type="entry name" value="THYMIDYLATE_KINASE"/>
    <property type="match status" value="1"/>
</dbReference>
<name>A0A849P1X3_9BURK</name>
<keyword evidence="5 12" id="KW-0545">Nucleotide biosynthesis</keyword>
<evidence type="ECO:0000256" key="4">
    <source>
        <dbReference type="ARBA" id="ARBA00022679"/>
    </source>
</evidence>
<dbReference type="CDD" id="cd01672">
    <property type="entry name" value="TMPK"/>
    <property type="match status" value="1"/>
</dbReference>
<evidence type="ECO:0000256" key="10">
    <source>
        <dbReference type="ARBA" id="ARBA00048743"/>
    </source>
</evidence>
<keyword evidence="6 12" id="KW-0547">Nucleotide-binding</keyword>
<evidence type="ECO:0000256" key="3">
    <source>
        <dbReference type="ARBA" id="ARBA00017144"/>
    </source>
</evidence>
<evidence type="ECO:0000256" key="5">
    <source>
        <dbReference type="ARBA" id="ARBA00022727"/>
    </source>
</evidence>
<evidence type="ECO:0000256" key="1">
    <source>
        <dbReference type="ARBA" id="ARBA00009776"/>
    </source>
</evidence>
<dbReference type="Proteomes" id="UP000537862">
    <property type="component" value="Unassembled WGS sequence"/>
</dbReference>
<comment type="caution">
    <text evidence="14">The sequence shown here is derived from an EMBL/GenBank/DDBJ whole genome shotgun (WGS) entry which is preliminary data.</text>
</comment>
<dbReference type="GO" id="GO:0005524">
    <property type="term" value="F:ATP binding"/>
    <property type="evidence" value="ECO:0007669"/>
    <property type="project" value="UniProtKB-UniRule"/>
</dbReference>
<keyword evidence="8 12" id="KW-0067">ATP-binding</keyword>
<dbReference type="PANTHER" id="PTHR10344:SF4">
    <property type="entry name" value="UMP-CMP KINASE 2, MITOCHONDRIAL"/>
    <property type="match status" value="1"/>
</dbReference>
<dbReference type="GO" id="GO:0006233">
    <property type="term" value="P:dTDP biosynthetic process"/>
    <property type="evidence" value="ECO:0007669"/>
    <property type="project" value="InterPro"/>
</dbReference>
<dbReference type="RefSeq" id="WP_171680116.1">
    <property type="nucleotide sequence ID" value="NZ_JABGBN010000002.1"/>
</dbReference>
<comment type="function">
    <text evidence="11 12">Phosphorylation of dTMP to form dTDP in both de novo and salvage pathways of dTTP synthesis.</text>
</comment>
<evidence type="ECO:0000256" key="6">
    <source>
        <dbReference type="ARBA" id="ARBA00022741"/>
    </source>
</evidence>
<protein>
    <recommendedName>
        <fullName evidence="3 12">Thymidylate kinase</fullName>
        <ecNumber evidence="2 12">2.7.4.9</ecNumber>
    </recommendedName>
    <alternativeName>
        <fullName evidence="9 12">dTMP kinase</fullName>
    </alternativeName>
</protein>
<dbReference type="GO" id="GO:0006235">
    <property type="term" value="P:dTTP biosynthetic process"/>
    <property type="evidence" value="ECO:0007669"/>
    <property type="project" value="UniProtKB-UniRule"/>
</dbReference>
<evidence type="ECO:0000256" key="8">
    <source>
        <dbReference type="ARBA" id="ARBA00022840"/>
    </source>
</evidence>
<evidence type="ECO:0000256" key="7">
    <source>
        <dbReference type="ARBA" id="ARBA00022777"/>
    </source>
</evidence>
<dbReference type="GO" id="GO:0004798">
    <property type="term" value="F:dTMP kinase activity"/>
    <property type="evidence" value="ECO:0007669"/>
    <property type="project" value="UniProtKB-UniRule"/>
</dbReference>
<comment type="catalytic activity">
    <reaction evidence="10 12">
        <text>dTMP + ATP = dTDP + ADP</text>
        <dbReference type="Rhea" id="RHEA:13517"/>
        <dbReference type="ChEBI" id="CHEBI:30616"/>
        <dbReference type="ChEBI" id="CHEBI:58369"/>
        <dbReference type="ChEBI" id="CHEBI:63528"/>
        <dbReference type="ChEBI" id="CHEBI:456216"/>
        <dbReference type="EC" id="2.7.4.9"/>
    </reaction>
</comment>
<keyword evidence="4 12" id="KW-0808">Transferase</keyword>
<dbReference type="HAMAP" id="MF_00165">
    <property type="entry name" value="Thymidylate_kinase"/>
    <property type="match status" value="1"/>
</dbReference>
<reference evidence="14 15" key="1">
    <citation type="submission" date="2020-05" db="EMBL/GenBank/DDBJ databases">
        <authorList>
            <person name="Niu N."/>
        </authorList>
    </citation>
    <scope>NUCLEOTIDE SEQUENCE [LARGE SCALE GENOMIC DNA]</scope>
    <source>
        <strain evidence="14 15">3340-03</strain>
    </source>
</reference>
<dbReference type="InterPro" id="IPR039430">
    <property type="entry name" value="Thymidylate_kin-like_dom"/>
</dbReference>
<feature type="binding site" evidence="12">
    <location>
        <begin position="10"/>
        <end position="17"/>
    </location>
    <ligand>
        <name>ATP</name>
        <dbReference type="ChEBI" id="CHEBI:30616"/>
    </ligand>
</feature>
<dbReference type="PANTHER" id="PTHR10344">
    <property type="entry name" value="THYMIDYLATE KINASE"/>
    <property type="match status" value="1"/>
</dbReference>
<evidence type="ECO:0000256" key="12">
    <source>
        <dbReference type="HAMAP-Rule" id="MF_00165"/>
    </source>
</evidence>
<dbReference type="AlphaFoldDB" id="A0A849P1X3"/>
<dbReference type="EC" id="2.7.4.9" evidence="2 12"/>
<sequence length="204" mass="23113">MAGLFITLEGVDGAGKSSHTDWLVNFFKEKGKEVVLTREPGGTVLGEKLRDLLLQETMSQTTEVLLMFAARQESVEQIIKPALSTDKVVISDRFTDSTMAYQGGGRAYPIERIQQLAEWVHGDIQPQLTLLFDVPLEVARARLSATRVMDRFEKEQENFFLAVRAMYLNLAKHYPERFVVIDSTQSIESIRTYLQTVLTERLAV</sequence>
<evidence type="ECO:0000256" key="11">
    <source>
        <dbReference type="ARBA" id="ARBA00057735"/>
    </source>
</evidence>
<keyword evidence="15" id="KW-1185">Reference proteome</keyword>
<dbReference type="GO" id="GO:0006227">
    <property type="term" value="P:dUDP biosynthetic process"/>
    <property type="evidence" value="ECO:0007669"/>
    <property type="project" value="TreeGrafter"/>
</dbReference>
<comment type="similarity">
    <text evidence="1 12">Belongs to the thymidylate kinase family.</text>
</comment>
<feature type="domain" description="Thymidylate kinase-like" evidence="13">
    <location>
        <begin position="8"/>
        <end position="191"/>
    </location>
</feature>
<dbReference type="InterPro" id="IPR018095">
    <property type="entry name" value="Thymidylate_kin_CS"/>
</dbReference>
<dbReference type="NCBIfam" id="TIGR00041">
    <property type="entry name" value="DTMP_kinase"/>
    <property type="match status" value="1"/>
</dbReference>
<accession>A0A849P1X3</accession>
<dbReference type="SUPFAM" id="SSF52540">
    <property type="entry name" value="P-loop containing nucleoside triphosphate hydrolases"/>
    <property type="match status" value="1"/>
</dbReference>
<dbReference type="Pfam" id="PF02223">
    <property type="entry name" value="Thymidylate_kin"/>
    <property type="match status" value="1"/>
</dbReference>
<gene>
    <name evidence="12" type="primary">tmk</name>
    <name evidence="14" type="ORF">HKX39_04510</name>
</gene>
<dbReference type="Gene3D" id="3.40.50.300">
    <property type="entry name" value="P-loop containing nucleotide triphosphate hydrolases"/>
    <property type="match status" value="1"/>
</dbReference>
<evidence type="ECO:0000256" key="2">
    <source>
        <dbReference type="ARBA" id="ARBA00012980"/>
    </source>
</evidence>
<dbReference type="FunFam" id="3.40.50.300:FF:000225">
    <property type="entry name" value="Thymidylate kinase"/>
    <property type="match status" value="1"/>
</dbReference>
<dbReference type="EMBL" id="JABGBN010000002">
    <property type="protein sequence ID" value="NOL51440.1"/>
    <property type="molecule type" value="Genomic_DNA"/>
</dbReference>
<evidence type="ECO:0000259" key="13">
    <source>
        <dbReference type="Pfam" id="PF02223"/>
    </source>
</evidence>